<dbReference type="GO" id="GO:0004721">
    <property type="term" value="F:phosphoprotein phosphatase activity"/>
    <property type="evidence" value="ECO:0007669"/>
    <property type="project" value="InterPro"/>
</dbReference>
<proteinExistence type="inferred from homology"/>
<evidence type="ECO:0000256" key="1">
    <source>
        <dbReference type="ARBA" id="ARBA00009580"/>
    </source>
</evidence>
<dbReference type="Proteomes" id="UP000016568">
    <property type="component" value="Unassembled WGS sequence"/>
</dbReference>
<dbReference type="AlphaFoldDB" id="U2ZYH9"/>
<gene>
    <name evidence="2" type="ORF">NT2_09_00370</name>
</gene>
<evidence type="ECO:0008006" key="4">
    <source>
        <dbReference type="Google" id="ProtNLM"/>
    </source>
</evidence>
<dbReference type="PANTHER" id="PTHR31126">
    <property type="entry name" value="TYROSINE-PROTEIN PHOSPHATASE"/>
    <property type="match status" value="1"/>
</dbReference>
<organism evidence="2 3">
    <name type="scientific">Caenibius tardaugens NBRC 16725</name>
    <dbReference type="NCBI Taxonomy" id="1219035"/>
    <lineage>
        <taxon>Bacteria</taxon>
        <taxon>Pseudomonadati</taxon>
        <taxon>Pseudomonadota</taxon>
        <taxon>Alphaproteobacteria</taxon>
        <taxon>Sphingomonadales</taxon>
        <taxon>Erythrobacteraceae</taxon>
        <taxon>Caenibius</taxon>
    </lineage>
</organism>
<dbReference type="PROSITE" id="PS00383">
    <property type="entry name" value="TYR_PHOSPHATASE_1"/>
    <property type="match status" value="1"/>
</dbReference>
<dbReference type="OrthoDB" id="1188001at2"/>
<dbReference type="InterPro" id="IPR026893">
    <property type="entry name" value="Tyr/Ser_Pase_IphP-type"/>
</dbReference>
<dbReference type="EMBL" id="BASZ01000009">
    <property type="protein sequence ID" value="GAD50429.1"/>
    <property type="molecule type" value="Genomic_DNA"/>
</dbReference>
<comment type="similarity">
    <text evidence="1">Belongs to the protein-tyrosine phosphatase family.</text>
</comment>
<dbReference type="SUPFAM" id="SSF52799">
    <property type="entry name" value="(Phosphotyrosine protein) phosphatases II"/>
    <property type="match status" value="1"/>
</dbReference>
<evidence type="ECO:0000313" key="3">
    <source>
        <dbReference type="Proteomes" id="UP000016568"/>
    </source>
</evidence>
<dbReference type="eggNOG" id="COG2365">
    <property type="taxonomic scope" value="Bacteria"/>
</dbReference>
<dbReference type="KEGG" id="ntd:EGO55_05445"/>
<dbReference type="Pfam" id="PF13350">
    <property type="entry name" value="Y_phosphatase3"/>
    <property type="match status" value="1"/>
</dbReference>
<comment type="caution">
    <text evidence="2">The sequence shown here is derived from an EMBL/GenBank/DDBJ whole genome shotgun (WGS) entry which is preliminary data.</text>
</comment>
<protein>
    <recommendedName>
        <fullName evidence="4">Tyrosine specific protein phosphatases domain-containing protein</fullName>
    </recommendedName>
</protein>
<name>U2ZYH9_9SPHN</name>
<reference evidence="2 3" key="1">
    <citation type="submission" date="2013-09" db="EMBL/GenBank/DDBJ databases">
        <title>Whole genome shotgun sequence of Novosphingobium tardaugens NBRC 16725.</title>
        <authorList>
            <person name="Isaki S."/>
            <person name="Hosoyama A."/>
            <person name="Tsuchikane K."/>
            <person name="Katsumata H."/>
            <person name="Ando Y."/>
            <person name="Yamazaki S."/>
            <person name="Fujita N."/>
        </authorList>
    </citation>
    <scope>NUCLEOTIDE SEQUENCE [LARGE SCALE GENOMIC DNA]</scope>
    <source>
        <strain evidence="2 3">NBRC 16725</strain>
    </source>
</reference>
<keyword evidence="3" id="KW-1185">Reference proteome</keyword>
<evidence type="ECO:0000313" key="2">
    <source>
        <dbReference type="EMBL" id="GAD50429.1"/>
    </source>
</evidence>
<sequence length="372" mass="39783">MTFEAKGMRCAAACLVAGWTVSANGLFSDGRAIAAEMCPVTDGIGRLGASFVTADVQHTAKGYVVSWQAIGTTQVVVSLAGRTLTERDKAGWHGAASGRVVIPVRHAGQRPFFRLTPDCGPALVLAERDISSRRLSNLRDAGGYRTAAGDWVRMGAIYRSNALAGLTRADRQALDRLGIRTVIDLRHVQERTVAPDVLPGGAGYVVADVFADASDPQVDVGSLIASGREYDAIVQLNRAMVSSAAARQAYARLFHTLAADGDGAVLFHCTAGKDRTGWGAAVLLTLLGVPRETVYADYLLSNRYREHEIEAGAHGQGTAFVPLERVDAAYLDAAFDEVTRVFGTFDNYLKQGLGLDDRVISDLKTKFLQPGQ</sequence>
<dbReference type="PANTHER" id="PTHR31126:SF1">
    <property type="entry name" value="TYROSINE SPECIFIC PROTEIN PHOSPHATASES DOMAIN-CONTAINING PROTEIN"/>
    <property type="match status" value="1"/>
</dbReference>
<dbReference type="InterPro" id="IPR029021">
    <property type="entry name" value="Prot-tyrosine_phosphatase-like"/>
</dbReference>
<dbReference type="InterPro" id="IPR016130">
    <property type="entry name" value="Tyr_Pase_AS"/>
</dbReference>
<dbReference type="Gene3D" id="3.90.190.10">
    <property type="entry name" value="Protein tyrosine phosphatase superfamily"/>
    <property type="match status" value="1"/>
</dbReference>
<accession>U2ZYH9</accession>
<dbReference type="RefSeq" id="WP_021691247.1">
    <property type="nucleotide sequence ID" value="NZ_BASZ01000009.1"/>
</dbReference>